<keyword evidence="3" id="KW-1185">Reference proteome</keyword>
<feature type="region of interest" description="Disordered" evidence="1">
    <location>
        <begin position="151"/>
        <end position="192"/>
    </location>
</feature>
<evidence type="ECO:0000313" key="3">
    <source>
        <dbReference type="Proteomes" id="UP000605986"/>
    </source>
</evidence>
<dbReference type="AlphaFoldDB" id="A0A8H4KVX3"/>
<name>A0A8H4KVX3_9HYPO</name>
<sequence>MPSALTTSVFILPFHFYKVNTPTATVIDANPTATTLQLSCPKALSEKCKYEYNNTLVIGPWARTTVPKGAASTGTFHFSLAFSRGHPMSVECLMSSGTPQACTSMYIPTNSESAEAQTATGIEDIEASLDLSFSSLPIVITAGQELLESATHASTTKDSSTTETTGSEAGSTKSEATATATSTDAAASQESNAAGSSAARVLGAMAMAGLASLIVHC</sequence>
<feature type="compositionally biased region" description="Low complexity" evidence="1">
    <location>
        <begin position="153"/>
        <end position="191"/>
    </location>
</feature>
<evidence type="ECO:0000313" key="2">
    <source>
        <dbReference type="EMBL" id="KAF4457182.1"/>
    </source>
</evidence>
<protein>
    <submittedName>
        <fullName evidence="2">Uncharacterized protein</fullName>
    </submittedName>
</protein>
<evidence type="ECO:0000256" key="1">
    <source>
        <dbReference type="SAM" id="MobiDB-lite"/>
    </source>
</evidence>
<reference evidence="2" key="1">
    <citation type="submission" date="2020-01" db="EMBL/GenBank/DDBJ databases">
        <title>Identification and distribution of gene clusters putatively required for synthesis of sphingolipid metabolism inhibitors in phylogenetically diverse species of the filamentous fungus Fusarium.</title>
        <authorList>
            <person name="Kim H.-S."/>
            <person name="Busman M."/>
            <person name="Brown D.W."/>
            <person name="Divon H."/>
            <person name="Uhlig S."/>
            <person name="Proctor R.H."/>
        </authorList>
    </citation>
    <scope>NUCLEOTIDE SEQUENCE</scope>
    <source>
        <strain evidence="2">NRRL 53441</strain>
    </source>
</reference>
<organism evidence="2 3">
    <name type="scientific">Fusarium austroafricanum</name>
    <dbReference type="NCBI Taxonomy" id="2364996"/>
    <lineage>
        <taxon>Eukaryota</taxon>
        <taxon>Fungi</taxon>
        <taxon>Dikarya</taxon>
        <taxon>Ascomycota</taxon>
        <taxon>Pezizomycotina</taxon>
        <taxon>Sordariomycetes</taxon>
        <taxon>Hypocreomycetidae</taxon>
        <taxon>Hypocreales</taxon>
        <taxon>Nectriaceae</taxon>
        <taxon>Fusarium</taxon>
        <taxon>Fusarium concolor species complex</taxon>
    </lineage>
</organism>
<dbReference type="Proteomes" id="UP000605986">
    <property type="component" value="Unassembled WGS sequence"/>
</dbReference>
<proteinExistence type="predicted"/>
<accession>A0A8H4KVX3</accession>
<dbReference type="OrthoDB" id="4991875at2759"/>
<gene>
    <name evidence="2" type="ORF">F53441_826</name>
</gene>
<comment type="caution">
    <text evidence="2">The sequence shown here is derived from an EMBL/GenBank/DDBJ whole genome shotgun (WGS) entry which is preliminary data.</text>
</comment>
<dbReference type="EMBL" id="JAADJG010000032">
    <property type="protein sequence ID" value="KAF4457182.1"/>
    <property type="molecule type" value="Genomic_DNA"/>
</dbReference>